<dbReference type="PANTHER" id="PTHR33217:SF7">
    <property type="entry name" value="TRANSPOSASE FOR INSERTION SEQUENCE ELEMENT IS1081"/>
    <property type="match status" value="1"/>
</dbReference>
<evidence type="ECO:0000256" key="3">
    <source>
        <dbReference type="ARBA" id="ARBA00022578"/>
    </source>
</evidence>
<dbReference type="AlphaFoldDB" id="A0AAE3P4S8"/>
<evidence type="ECO:0000256" key="4">
    <source>
        <dbReference type="ARBA" id="ARBA00023125"/>
    </source>
</evidence>
<proteinExistence type="inferred from homology"/>
<comment type="caution">
    <text evidence="7">The sequence shown here is derived from an EMBL/GenBank/DDBJ whole genome shotgun (WGS) entry which is preliminary data.</text>
</comment>
<sequence length="407" mass="47505">MKNSKISKENLEWYLSQPTELQLGLFENFVEMAKLHYNQMMEKESVDKAGEKYERGKRYNRWGSNPGSIRIGEEKVPVDVPRYYDKEEMRTEESETYKNLHEIPMPSEVIMKKIIKGLSQRDYEEVTKSIFESFGMSQSTISRTFIEESKKLLEEFEKRDLGIYDFAALIIDGKYLSHDNIVIALGVTMTGVKVPLGFIQTTTENSQAVKGLLKNLIERNFHFEEGLLTIIDGSKGLRKAVEETFGNLTLIQRCQWHKRENVVSYLRQEEKEVYRGKLQRAYSEPDYDTAKGRLFEIRDELRKINRTASNSLEEGLEETLTMHRLGLIETLGASFTTTNLIENLNSQLTKYIRKVKRWTNSEMKSRWVAVALLEIEKKMRRVNRFDKLNLLRVALKSELRLNQQNVA</sequence>
<organism evidence="7 8">
    <name type="scientific">Stygiobacter electus</name>
    <dbReference type="NCBI Taxonomy" id="3032292"/>
    <lineage>
        <taxon>Bacteria</taxon>
        <taxon>Pseudomonadati</taxon>
        <taxon>Ignavibacteriota</taxon>
        <taxon>Ignavibacteria</taxon>
        <taxon>Ignavibacteriales</taxon>
        <taxon>Melioribacteraceae</taxon>
        <taxon>Stygiobacter</taxon>
    </lineage>
</organism>
<dbReference type="PANTHER" id="PTHR33217">
    <property type="entry name" value="TRANSPOSASE FOR INSERTION SEQUENCE ELEMENT IS1081"/>
    <property type="match status" value="1"/>
</dbReference>
<evidence type="ECO:0000256" key="1">
    <source>
        <dbReference type="ARBA" id="ARBA00002190"/>
    </source>
</evidence>
<comment type="similarity">
    <text evidence="2 6">Belongs to the transposase mutator family.</text>
</comment>
<dbReference type="InterPro" id="IPR001207">
    <property type="entry name" value="Transposase_mutator"/>
</dbReference>
<dbReference type="EMBL" id="JARGDL010000048">
    <property type="protein sequence ID" value="MDF1613328.1"/>
    <property type="molecule type" value="Genomic_DNA"/>
</dbReference>
<evidence type="ECO:0000256" key="5">
    <source>
        <dbReference type="ARBA" id="ARBA00023172"/>
    </source>
</evidence>
<evidence type="ECO:0000256" key="2">
    <source>
        <dbReference type="ARBA" id="ARBA00010961"/>
    </source>
</evidence>
<evidence type="ECO:0000313" key="7">
    <source>
        <dbReference type="EMBL" id="MDF1613328.1"/>
    </source>
</evidence>
<dbReference type="Pfam" id="PF00872">
    <property type="entry name" value="Transposase_mut"/>
    <property type="match status" value="1"/>
</dbReference>
<dbReference type="GO" id="GO:0003677">
    <property type="term" value="F:DNA binding"/>
    <property type="evidence" value="ECO:0007669"/>
    <property type="project" value="UniProtKB-UniRule"/>
</dbReference>
<reference evidence="7" key="1">
    <citation type="submission" date="2023-03" db="EMBL/GenBank/DDBJ databases">
        <title>Stygiobacter electus gen. nov., sp. nov., facultatively anaerobic thermotolerant bacterium of the class Ignavibacteria from a well of Yessentuki mineral water deposit.</title>
        <authorList>
            <person name="Podosokorskaya O.A."/>
            <person name="Elcheninov A.G."/>
            <person name="Petrova N.F."/>
            <person name="Zavarzina D.G."/>
            <person name="Kublanov I.V."/>
            <person name="Merkel A.Y."/>
        </authorList>
    </citation>
    <scope>NUCLEOTIDE SEQUENCE</scope>
    <source>
        <strain evidence="7">09-Me</strain>
    </source>
</reference>
<name>A0AAE3P4S8_9BACT</name>
<dbReference type="GO" id="GO:0004803">
    <property type="term" value="F:transposase activity"/>
    <property type="evidence" value="ECO:0007669"/>
    <property type="project" value="UniProtKB-UniRule"/>
</dbReference>
<accession>A0AAE3P4S8</accession>
<evidence type="ECO:0000313" key="8">
    <source>
        <dbReference type="Proteomes" id="UP001221302"/>
    </source>
</evidence>
<keyword evidence="5 6" id="KW-0233">DNA recombination</keyword>
<dbReference type="RefSeq" id="WP_321537101.1">
    <property type="nucleotide sequence ID" value="NZ_JARGDL010000048.1"/>
</dbReference>
<comment type="function">
    <text evidence="1 6">Required for the transposition of the insertion element.</text>
</comment>
<dbReference type="GO" id="GO:0006313">
    <property type="term" value="P:DNA transposition"/>
    <property type="evidence" value="ECO:0007669"/>
    <property type="project" value="UniProtKB-UniRule"/>
</dbReference>
<protein>
    <recommendedName>
        <fullName evidence="6">Mutator family transposase</fullName>
    </recommendedName>
</protein>
<evidence type="ECO:0000256" key="6">
    <source>
        <dbReference type="RuleBase" id="RU365089"/>
    </source>
</evidence>
<keyword evidence="3 6" id="KW-0815">Transposition</keyword>
<dbReference type="Proteomes" id="UP001221302">
    <property type="component" value="Unassembled WGS sequence"/>
</dbReference>
<keyword evidence="8" id="KW-1185">Reference proteome</keyword>
<gene>
    <name evidence="7" type="ORF">P0M35_14305</name>
</gene>
<keyword evidence="4 6" id="KW-0238">DNA-binding</keyword>
<keyword evidence="6" id="KW-0814">Transposable element</keyword>